<feature type="region of interest" description="Disordered" evidence="2">
    <location>
        <begin position="1018"/>
        <end position="1041"/>
    </location>
</feature>
<feature type="compositionally biased region" description="Basic residues" evidence="2">
    <location>
        <begin position="128"/>
        <end position="137"/>
    </location>
</feature>
<dbReference type="EMBL" id="LR865369">
    <property type="protein sequence ID" value="CAD2089359.1"/>
    <property type="molecule type" value="Genomic_DNA"/>
</dbReference>
<feature type="compositionally biased region" description="Polar residues" evidence="2">
    <location>
        <begin position="1018"/>
        <end position="1030"/>
    </location>
</feature>
<dbReference type="VEuPathDB" id="PlasmoDB:PVLDE_0703050"/>
<protein>
    <submittedName>
        <fullName evidence="3">Uncharacterized protein</fullName>
    </submittedName>
</protein>
<proteinExistence type="predicted"/>
<reference evidence="3 4" key="1">
    <citation type="submission" date="2020-08" db="EMBL/GenBank/DDBJ databases">
        <authorList>
            <person name="Ramaprasad A."/>
        </authorList>
    </citation>
    <scope>NUCLEOTIDE SEQUENCE [LARGE SCALE GENOMIC DNA]</scope>
</reference>
<keyword evidence="1" id="KW-0175">Coiled coil</keyword>
<gene>
    <name evidence="3" type="ORF">PVLDE_0703050</name>
</gene>
<evidence type="ECO:0000256" key="1">
    <source>
        <dbReference type="SAM" id="Coils"/>
    </source>
</evidence>
<feature type="region of interest" description="Disordered" evidence="2">
    <location>
        <begin position="111"/>
        <end position="147"/>
    </location>
</feature>
<dbReference type="Proteomes" id="UP000515308">
    <property type="component" value="Chromosome PVLDE_07"/>
</dbReference>
<evidence type="ECO:0000313" key="3">
    <source>
        <dbReference type="EMBL" id="CAD2089359.1"/>
    </source>
</evidence>
<sequence length="1857" mass="221408">MEEKLNLHIYPLQRLKVYSEPNQIEVKLKTLNPNNYLKQHEQSNIFDYQTKAINYPYMVYDSINPNILNEIKNYYGTDQLYDIIKTSKSKNGETSKEGLYGHDKKYENVVSPIDEEIGTPSKLGEKEKKRKKRRQKKEAHESYKKKSKKLFSMDSNYDSEVSSDSSNNSYIYSDDSYGSNRTDQSKQFFFGNEKEDSYNKLKKYKTTEKMKKNIYKEKYNENIINFLYNSIEYEKGIRDDNIIVSTPNDIINALGTFYIEKNAYINKKYSYDINFRQKTPVLFFPTGFFNNNIQLMEVSIDKCVYDEEYDKTESSYETIYNMTRMYNNIDNIPVNIKFNFNKKIQIIPSKLVNHDKYNLKRLPSFYSFNKKIKLAEKYNKKHSYKNKYKLDADQILGLKMQRNEVEKYQTSYNPMNRYLKIKEIKTDNNNINETVVYARNDVGLFIFYVNFYENIYDNICEKFYKGDIVQSLKGSRFASNNVDSFTSTNTDSFEIANYNIKIKRDIHLFDRLFQIYPSSTTFGKCYFLGNHNSLYTYDFNSDIIDLKDLNLIENNGDNKNKNLRFNKKFICLCDLNDNNNILLGSKNIYIYDDRCKMITKFNTNLGFTKKIFKNRISYTTYFNPKTKNLNDTQTYNTYAEHKSRQHFNRGYTAIEKNPDYPYIIASVNASFNNIEIWDIRNQFEPIFIFPLNISEFVSIYFRYIEWIKIRPNFINKFQTNNAYNLFTFSYYQNMVYIRKIIIYDNFTKYKDLGIQTYTNSPSLDYLNYKYNYNFSENDPEPVSQNVASSKETRCDTTNKTNENENLQKIETNLKASNMFIRKNISMNHIFSYRNIKMHISDSFILDVSKYNQMQKNKMNSIKIQNEENTINSINTDMYNIFFGLYGATCIQFVIPTLYCSKRSDSKIESNEPKLEKRNYYDEETTQMYTYFIKRKKKMVEKKRQEIEGIKFDYIQFIFHINSAGQIFCTPLNINIKKLTTKQLQNWIPINKLYHTHTYINENVENLFSQLVNILENPNGSEDKQATSNNRKGLDSKLGSSHEDNKIEDMFSLKREKKKTKDINKIKNEMLNLNKENFYMLKNDSSIYSNISNETFAKVFNLITKNKTLILKNNYNAIQIVKYNNQKINHEYFLKLKKIITEMSNENQLTSCMNQNINEINQFNSLLPQNVSMYRERENDKQVEELHDDTEKGNSICQYNIAEFSKQVETVFIKNDNNNLRKNEITSDLIIENIKDMSISNKKVIEKKKKNSQHNNVQILYAKDNPIELYSKNSIKKEYKNEVLKTNILEQGLHIKLNKIINRIFVEGKKSTASFHYNNFFYVQTLTNLKYSAYNLTEEMIQKYINDSYPFVTYSPNFQASKIFKNKDNISNDSKLFYSNRFNLFQFILHNLKENKNFKNKNGKIIQDQERNGKRTSQLGQVESMYLYTDESNSEKSIKSKYEMNSIVNSQNEYEYFSGMGIDDLCSNADRQSLDNYVLSQSKEIEKNDINTTTEQTKYSTSIIKNVYDLKELLELYNEKGIVYILNAMTKLNKLQKNNNKKKKRNKSYKKLKNTFSTISKELNKYVSIKNFFFYESPICYCLYNNDYNNKMQYNTYINYYDFLLNVVLFFNDTQSVINHIKVLYPSEHSQFSHPLKKKNNKSTCIEEEDEEENNNINYYENKIDIFERLRQREACIIMDNNKNDELKKFKKKNILFLSKDMTYECFQHILQNEYYIPIPKYMNNKIKINEDNFLCTPITCFKNYSIAFYNKKLFDIYDSISFNNLKHFDIHTYVYNEYFNINNNKKNSLEMYVNKKETNVYNNANITGYMGGYKVDYNLVNKLKKLWPSNDENYKSKENYLEMMKNLKNREKIIFHK</sequence>
<accession>A0A6V7S0M2</accession>
<feature type="compositionally biased region" description="Basic and acidic residues" evidence="2">
    <location>
        <begin position="1031"/>
        <end position="1041"/>
    </location>
</feature>
<evidence type="ECO:0000313" key="4">
    <source>
        <dbReference type="Proteomes" id="UP000515308"/>
    </source>
</evidence>
<feature type="coiled-coil region" evidence="1">
    <location>
        <begin position="1524"/>
        <end position="1551"/>
    </location>
</feature>
<name>A0A6V7S0M2_PLAVN</name>
<organism evidence="3 4">
    <name type="scientific">Plasmodium vinckei lentum</name>
    <dbReference type="NCBI Taxonomy" id="138297"/>
    <lineage>
        <taxon>Eukaryota</taxon>
        <taxon>Sar</taxon>
        <taxon>Alveolata</taxon>
        <taxon>Apicomplexa</taxon>
        <taxon>Aconoidasida</taxon>
        <taxon>Haemosporida</taxon>
        <taxon>Plasmodiidae</taxon>
        <taxon>Plasmodium</taxon>
        <taxon>Plasmodium (Vinckeia)</taxon>
    </lineage>
</organism>
<evidence type="ECO:0000256" key="2">
    <source>
        <dbReference type="SAM" id="MobiDB-lite"/>
    </source>
</evidence>